<evidence type="ECO:0000256" key="1">
    <source>
        <dbReference type="ARBA" id="ARBA00022723"/>
    </source>
</evidence>
<evidence type="ECO:0000256" key="3">
    <source>
        <dbReference type="ARBA" id="ARBA00022833"/>
    </source>
</evidence>
<evidence type="ECO:0000259" key="6">
    <source>
        <dbReference type="PROSITE" id="PS51044"/>
    </source>
</evidence>
<dbReference type="GO" id="GO:0016925">
    <property type="term" value="P:protein sumoylation"/>
    <property type="evidence" value="ECO:0007669"/>
    <property type="project" value="TreeGrafter"/>
</dbReference>
<evidence type="ECO:0000256" key="4">
    <source>
        <dbReference type="PROSITE-ProRule" id="PRU00452"/>
    </source>
</evidence>
<evidence type="ECO:0000256" key="2">
    <source>
        <dbReference type="ARBA" id="ARBA00022771"/>
    </source>
</evidence>
<dbReference type="OrthoDB" id="28127at2759"/>
<dbReference type="PANTHER" id="PTHR10782">
    <property type="entry name" value="ZINC FINGER MIZ DOMAIN-CONTAINING PROTEIN"/>
    <property type="match status" value="1"/>
</dbReference>
<comment type="caution">
    <text evidence="7">The sequence shown here is derived from an EMBL/GenBank/DDBJ whole genome shotgun (WGS) entry which is preliminary data.</text>
</comment>
<feature type="domain" description="SP-RING-type" evidence="6">
    <location>
        <begin position="17"/>
        <end position="97"/>
    </location>
</feature>
<dbReference type="Gene3D" id="3.30.40.10">
    <property type="entry name" value="Zinc/RING finger domain, C3HC4 (zinc finger)"/>
    <property type="match status" value="1"/>
</dbReference>
<dbReference type="GO" id="GO:0061665">
    <property type="term" value="F:SUMO ligase activity"/>
    <property type="evidence" value="ECO:0007669"/>
    <property type="project" value="TreeGrafter"/>
</dbReference>
<keyword evidence="2 4" id="KW-0863">Zinc-finger</keyword>
<feature type="transmembrane region" description="Helical" evidence="5">
    <location>
        <begin position="266"/>
        <end position="291"/>
    </location>
</feature>
<dbReference type="PROSITE" id="PS51044">
    <property type="entry name" value="ZF_SP_RING"/>
    <property type="match status" value="1"/>
</dbReference>
<keyword evidence="5" id="KW-0812">Transmembrane</keyword>
<keyword evidence="1" id="KW-0479">Metal-binding</keyword>
<dbReference type="AlphaFoldDB" id="A0A835Q5S8"/>
<proteinExistence type="predicted"/>
<reference evidence="7 8" key="1">
    <citation type="journal article" date="2020" name="Nat. Food">
        <title>A phased Vanilla planifolia genome enables genetic improvement of flavour and production.</title>
        <authorList>
            <person name="Hasing T."/>
            <person name="Tang H."/>
            <person name="Brym M."/>
            <person name="Khazi F."/>
            <person name="Huang T."/>
            <person name="Chambers A.H."/>
        </authorList>
    </citation>
    <scope>NUCLEOTIDE SEQUENCE [LARGE SCALE GENOMIC DNA]</scope>
    <source>
        <tissue evidence="7">Leaf</tissue>
    </source>
</reference>
<dbReference type="Proteomes" id="UP000639772">
    <property type="component" value="Chromosome 10"/>
</dbReference>
<name>A0A835Q5S8_VANPL</name>
<dbReference type="EMBL" id="JADCNM010000010">
    <property type="protein sequence ID" value="KAG0464730.1"/>
    <property type="molecule type" value="Genomic_DNA"/>
</dbReference>
<keyword evidence="5" id="KW-1133">Transmembrane helix</keyword>
<keyword evidence="3" id="KW-0862">Zinc</keyword>
<keyword evidence="5" id="KW-0472">Membrane</keyword>
<dbReference type="GO" id="GO:0000785">
    <property type="term" value="C:chromatin"/>
    <property type="evidence" value="ECO:0007669"/>
    <property type="project" value="TreeGrafter"/>
</dbReference>
<organism evidence="7 8">
    <name type="scientific">Vanilla planifolia</name>
    <name type="common">Vanilla</name>
    <dbReference type="NCBI Taxonomy" id="51239"/>
    <lineage>
        <taxon>Eukaryota</taxon>
        <taxon>Viridiplantae</taxon>
        <taxon>Streptophyta</taxon>
        <taxon>Embryophyta</taxon>
        <taxon>Tracheophyta</taxon>
        <taxon>Spermatophyta</taxon>
        <taxon>Magnoliopsida</taxon>
        <taxon>Liliopsida</taxon>
        <taxon>Asparagales</taxon>
        <taxon>Orchidaceae</taxon>
        <taxon>Vanilloideae</taxon>
        <taxon>Vanilleae</taxon>
        <taxon>Vanilla</taxon>
    </lineage>
</organism>
<dbReference type="InterPro" id="IPR013083">
    <property type="entry name" value="Znf_RING/FYVE/PHD"/>
</dbReference>
<accession>A0A835Q5S8</accession>
<evidence type="ECO:0000256" key="5">
    <source>
        <dbReference type="SAM" id="Phobius"/>
    </source>
</evidence>
<sequence length="351" mass="38780">MLLSGGASAAENADSDGDLEVVADTVSVNLDCPMSGSRIKIAGRFKPCIHMGCFDLETFVELNQRSRKWQCQFVLKLFFRKIIIDPFFNRITSLMKNCGEDVNEIDVKNRMVLGMQKFLVISKDLLQWHMPDGTLCVGTDVESKPTWNSQARLNKVISEGYTSLKLDKSVEFCHNVIPTSSSATESYRDGEDPSVNQDGGGNFGLHCPDLDSISLDLYKIVDGCPQLLWKIHTCRSGLRTDAASFLDFCDNSPDDFWNPLFGHCKLALRMVLALGSLVLMVMVLMLFFAGLGQNDFNLGSNAVMTHHCKIFLPNQPSASVPSETNLHSEIGNGISPDDWFLLALVAVANNV</sequence>
<dbReference type="Pfam" id="PF02891">
    <property type="entry name" value="zf-MIZ"/>
    <property type="match status" value="1"/>
</dbReference>
<dbReference type="InterPro" id="IPR004181">
    <property type="entry name" value="Znf_MIZ"/>
</dbReference>
<dbReference type="PANTHER" id="PTHR10782:SF102">
    <property type="entry name" value="E3 SUMO-PROTEIN LIGASE SIZ1"/>
    <property type="match status" value="1"/>
</dbReference>
<gene>
    <name evidence="7" type="ORF">HPP92_018894</name>
</gene>
<protein>
    <recommendedName>
        <fullName evidence="6">SP-RING-type domain-containing protein</fullName>
    </recommendedName>
</protein>
<evidence type="ECO:0000313" key="7">
    <source>
        <dbReference type="EMBL" id="KAG0464730.1"/>
    </source>
</evidence>
<dbReference type="GO" id="GO:0008270">
    <property type="term" value="F:zinc ion binding"/>
    <property type="evidence" value="ECO:0007669"/>
    <property type="project" value="UniProtKB-KW"/>
</dbReference>
<evidence type="ECO:0000313" key="8">
    <source>
        <dbReference type="Proteomes" id="UP000639772"/>
    </source>
</evidence>